<feature type="domain" description="Bacterial sugar transferase" evidence="3">
    <location>
        <begin position="12"/>
        <end position="199"/>
    </location>
</feature>
<dbReference type="GO" id="GO:0016780">
    <property type="term" value="F:phosphotransferase activity, for other substituted phosphate groups"/>
    <property type="evidence" value="ECO:0007669"/>
    <property type="project" value="TreeGrafter"/>
</dbReference>
<sequence>MKTLNRVQGIQKRGLDISLALLGLILTGWLIALAYLISSFDTRSHGLFTQQRVGMGGRIFTLYKIKTMRPSQHIQTTVTTANDPRITCIGHFLRKSKIDELPQLWNVLIGDMSFVGPRPDVPGFADRLNGEALVILSVRPGITGPATLHFRYEEDLLATQSDPDTYNRFVLYPEKVRLNIEYLRDWCLKKDIQLIWKTLVG</sequence>
<dbReference type="Proteomes" id="UP000014463">
    <property type="component" value="Unassembled WGS sequence"/>
</dbReference>
<evidence type="ECO:0000313" key="4">
    <source>
        <dbReference type="EMBL" id="EPC04206.1"/>
    </source>
</evidence>
<gene>
    <name evidence="4" type="ORF">L861_02515</name>
</gene>
<comment type="caution">
    <text evidence="4">The sequence shown here is derived from an EMBL/GenBank/DDBJ whole genome shotgun (WGS) entry which is preliminary data.</text>
</comment>
<proteinExistence type="inferred from homology"/>
<evidence type="ECO:0000256" key="1">
    <source>
        <dbReference type="ARBA" id="ARBA00006464"/>
    </source>
</evidence>
<dbReference type="PATRIC" id="fig|1121939.11.peg.467"/>
<dbReference type="Pfam" id="PF02397">
    <property type="entry name" value="Bac_transf"/>
    <property type="match status" value="1"/>
</dbReference>
<dbReference type="OrthoDB" id="9808602at2"/>
<evidence type="ECO:0000313" key="5">
    <source>
        <dbReference type="Proteomes" id="UP000014463"/>
    </source>
</evidence>
<dbReference type="InterPro" id="IPR003362">
    <property type="entry name" value="Bact_transf"/>
</dbReference>
<organism evidence="4 5">
    <name type="scientific">Litchfieldella anticariensis (strain DSM 16096 / CECT 5854 / CIP 108499 / LMG 22089 / FP35)</name>
    <name type="common">Halomonas anticariensis</name>
    <dbReference type="NCBI Taxonomy" id="1121939"/>
    <lineage>
        <taxon>Bacteria</taxon>
        <taxon>Pseudomonadati</taxon>
        <taxon>Pseudomonadota</taxon>
        <taxon>Gammaproteobacteria</taxon>
        <taxon>Oceanospirillales</taxon>
        <taxon>Halomonadaceae</taxon>
        <taxon>Litchfieldella</taxon>
    </lineage>
</organism>
<dbReference type="PANTHER" id="PTHR30576:SF20">
    <property type="entry name" value="QUINOVOSAMINEPHOSPHOTRANSFERAE-RELATED"/>
    <property type="match status" value="1"/>
</dbReference>
<dbReference type="AlphaFoldDB" id="S2LHS6"/>
<keyword evidence="2" id="KW-0472">Membrane</keyword>
<accession>S2LHS6</accession>
<feature type="transmembrane region" description="Helical" evidence="2">
    <location>
        <begin position="20"/>
        <end position="38"/>
    </location>
</feature>
<keyword evidence="5" id="KW-1185">Reference proteome</keyword>
<evidence type="ECO:0000259" key="3">
    <source>
        <dbReference type="Pfam" id="PF02397"/>
    </source>
</evidence>
<reference evidence="4 5" key="1">
    <citation type="journal article" date="2013" name="Genome Announc.">
        <title>Draft genome sequence of the moderately halophilic gammaproteobacterium Halomonas anticariensis FP35.</title>
        <authorList>
            <person name="Tahrioui A."/>
            <person name="Quesada E."/>
            <person name="Llamas I."/>
        </authorList>
    </citation>
    <scope>NUCLEOTIDE SEQUENCE [LARGE SCALE GENOMIC DNA]</scope>
    <source>
        <strain evidence="5">DSM 16096 / CECT 5854 / LMG 22089 / FP35</strain>
    </source>
</reference>
<keyword evidence="2" id="KW-0812">Transmembrane</keyword>
<dbReference type="EMBL" id="ASTJ01000011">
    <property type="protein sequence ID" value="EPC04206.1"/>
    <property type="molecule type" value="Genomic_DNA"/>
</dbReference>
<evidence type="ECO:0000256" key="2">
    <source>
        <dbReference type="SAM" id="Phobius"/>
    </source>
</evidence>
<protein>
    <recommendedName>
        <fullName evidence="3">Bacterial sugar transferase domain-containing protein</fullName>
    </recommendedName>
</protein>
<keyword evidence="2" id="KW-1133">Transmembrane helix</keyword>
<dbReference type="RefSeq" id="WP_016414940.1">
    <property type="nucleotide sequence ID" value="NZ_AUAB01000027.1"/>
</dbReference>
<dbReference type="STRING" id="1121939.L861_02515"/>
<dbReference type="PANTHER" id="PTHR30576">
    <property type="entry name" value="COLANIC BIOSYNTHESIS UDP-GLUCOSE LIPID CARRIER TRANSFERASE"/>
    <property type="match status" value="1"/>
</dbReference>
<name>S2LHS6_LITA3</name>
<dbReference type="eggNOG" id="COG2148">
    <property type="taxonomic scope" value="Bacteria"/>
</dbReference>
<comment type="similarity">
    <text evidence="1">Belongs to the bacterial sugar transferase family.</text>
</comment>